<organism evidence="2">
    <name type="scientific">Tanacetum cinerariifolium</name>
    <name type="common">Dalmatian daisy</name>
    <name type="synonym">Chrysanthemum cinerariifolium</name>
    <dbReference type="NCBI Taxonomy" id="118510"/>
    <lineage>
        <taxon>Eukaryota</taxon>
        <taxon>Viridiplantae</taxon>
        <taxon>Streptophyta</taxon>
        <taxon>Embryophyta</taxon>
        <taxon>Tracheophyta</taxon>
        <taxon>Spermatophyta</taxon>
        <taxon>Magnoliopsida</taxon>
        <taxon>eudicotyledons</taxon>
        <taxon>Gunneridae</taxon>
        <taxon>Pentapetalae</taxon>
        <taxon>asterids</taxon>
        <taxon>campanulids</taxon>
        <taxon>Asterales</taxon>
        <taxon>Asteraceae</taxon>
        <taxon>Asteroideae</taxon>
        <taxon>Anthemideae</taxon>
        <taxon>Anthemidinae</taxon>
        <taxon>Tanacetum</taxon>
    </lineage>
</organism>
<evidence type="ECO:0000259" key="1">
    <source>
        <dbReference type="Pfam" id="PF07715"/>
    </source>
</evidence>
<dbReference type="EMBL" id="BKCJ011805746">
    <property type="protein sequence ID" value="GFD54425.1"/>
    <property type="molecule type" value="Genomic_DNA"/>
</dbReference>
<sequence length="98" mass="9990">LRGSRSLTGNNEALVVIDGVISTNDVLGALNPDDIASVSVLKGANAAALYGSQASNGALVITTKRGGNTAQVTLSHTSQFESISFLPKFQTEFGPGSP</sequence>
<gene>
    <name evidence="2" type="ORF">Tci_926394</name>
</gene>
<protein>
    <recommendedName>
        <fullName evidence="1">TonB-dependent receptor plug domain-containing protein</fullName>
    </recommendedName>
</protein>
<name>A0A699X3S6_TANCI</name>
<dbReference type="AlphaFoldDB" id="A0A699X3S6"/>
<dbReference type="InterPro" id="IPR039426">
    <property type="entry name" value="TonB-dep_rcpt-like"/>
</dbReference>
<feature type="non-terminal residue" evidence="2">
    <location>
        <position position="1"/>
    </location>
</feature>
<dbReference type="PROSITE" id="PS52016">
    <property type="entry name" value="TONB_DEPENDENT_REC_3"/>
    <property type="match status" value="1"/>
</dbReference>
<dbReference type="InterPro" id="IPR037066">
    <property type="entry name" value="Plug_dom_sf"/>
</dbReference>
<dbReference type="InterPro" id="IPR023997">
    <property type="entry name" value="TonB-dep_OMP_SusC/RagA_CS"/>
</dbReference>
<feature type="non-terminal residue" evidence="2">
    <location>
        <position position="98"/>
    </location>
</feature>
<dbReference type="NCBIfam" id="TIGR04057">
    <property type="entry name" value="SusC_RagA_signa"/>
    <property type="match status" value="1"/>
</dbReference>
<comment type="caution">
    <text evidence="2">The sequence shown here is derived from an EMBL/GenBank/DDBJ whole genome shotgun (WGS) entry which is preliminary data.</text>
</comment>
<dbReference type="Gene3D" id="2.170.130.10">
    <property type="entry name" value="TonB-dependent receptor, plug domain"/>
    <property type="match status" value="1"/>
</dbReference>
<accession>A0A699X3S6</accession>
<reference evidence="2" key="1">
    <citation type="journal article" date="2019" name="Sci. Rep.">
        <title>Draft genome of Tanacetum cinerariifolium, the natural source of mosquito coil.</title>
        <authorList>
            <person name="Yamashiro T."/>
            <person name="Shiraishi A."/>
            <person name="Satake H."/>
            <person name="Nakayama K."/>
        </authorList>
    </citation>
    <scope>NUCLEOTIDE SEQUENCE</scope>
</reference>
<dbReference type="InterPro" id="IPR012910">
    <property type="entry name" value="Plug_dom"/>
</dbReference>
<dbReference type="SUPFAM" id="SSF56935">
    <property type="entry name" value="Porins"/>
    <property type="match status" value="1"/>
</dbReference>
<evidence type="ECO:0000313" key="2">
    <source>
        <dbReference type="EMBL" id="GFD54425.1"/>
    </source>
</evidence>
<dbReference type="Pfam" id="PF07715">
    <property type="entry name" value="Plug"/>
    <property type="match status" value="1"/>
</dbReference>
<feature type="domain" description="TonB-dependent receptor plug" evidence="1">
    <location>
        <begin position="2"/>
        <end position="58"/>
    </location>
</feature>
<proteinExistence type="predicted"/>